<dbReference type="Pfam" id="PF03621">
    <property type="entry name" value="MbtH"/>
    <property type="match status" value="1"/>
</dbReference>
<dbReference type="GO" id="GO:0019290">
    <property type="term" value="P:siderophore biosynthetic process"/>
    <property type="evidence" value="ECO:0007669"/>
    <property type="project" value="TreeGrafter"/>
</dbReference>
<organism evidence="2 3">
    <name type="scientific">Streptomyces zinciresistens K42</name>
    <dbReference type="NCBI Taxonomy" id="700597"/>
    <lineage>
        <taxon>Bacteria</taxon>
        <taxon>Bacillati</taxon>
        <taxon>Actinomycetota</taxon>
        <taxon>Actinomycetes</taxon>
        <taxon>Kitasatosporales</taxon>
        <taxon>Streptomycetaceae</taxon>
        <taxon>Streptomyces</taxon>
    </lineage>
</organism>
<dbReference type="GO" id="GO:0005829">
    <property type="term" value="C:cytosol"/>
    <property type="evidence" value="ECO:0007669"/>
    <property type="project" value="TreeGrafter"/>
</dbReference>
<sequence>MGIDDADTAFQVVINEQDQYSIWFADRAVPAGWTADGPTGSKEECLKHIERVWTDMRPRSVRERSV</sequence>
<dbReference type="AlphaFoldDB" id="G2GKM2"/>
<reference evidence="2 3" key="1">
    <citation type="submission" date="2011-08" db="EMBL/GenBank/DDBJ databases">
        <authorList>
            <person name="Lin Y."/>
            <person name="Hao X."/>
            <person name="Johnstone L."/>
            <person name="Miller S.J."/>
            <person name="Wei G."/>
            <person name="Rensing C."/>
        </authorList>
    </citation>
    <scope>NUCLEOTIDE SEQUENCE [LARGE SCALE GENOMIC DNA]</scope>
    <source>
        <strain evidence="2 3">K42</strain>
    </source>
</reference>
<feature type="domain" description="MbtH-like" evidence="1">
    <location>
        <begin position="1"/>
        <end position="51"/>
    </location>
</feature>
<name>G2GKM2_9ACTN</name>
<comment type="caution">
    <text evidence="2">The sequence shown here is derived from an EMBL/GenBank/DDBJ whole genome shotgun (WGS) entry which is preliminary data.</text>
</comment>
<dbReference type="SUPFAM" id="SSF160582">
    <property type="entry name" value="MbtH-like"/>
    <property type="match status" value="1"/>
</dbReference>
<dbReference type="Gene3D" id="3.90.820.10">
    <property type="entry name" value="Structural Genomics, Unknown Function 30-nov-00 1gh9 Mol_id"/>
    <property type="match status" value="1"/>
</dbReference>
<accession>G2GKM2</accession>
<evidence type="ECO:0000259" key="1">
    <source>
        <dbReference type="SMART" id="SM00923"/>
    </source>
</evidence>
<dbReference type="InterPro" id="IPR038020">
    <property type="entry name" value="MbtH-like_sf"/>
</dbReference>
<dbReference type="OrthoDB" id="7584480at2"/>
<evidence type="ECO:0000313" key="2">
    <source>
        <dbReference type="EMBL" id="EGX55942.1"/>
    </source>
</evidence>
<dbReference type="EMBL" id="AGBF01000180">
    <property type="protein sequence ID" value="EGX55942.1"/>
    <property type="molecule type" value="Genomic_DNA"/>
</dbReference>
<dbReference type="InterPro" id="IPR005153">
    <property type="entry name" value="MbtH-like_dom"/>
</dbReference>
<dbReference type="PANTHER" id="PTHR38444">
    <property type="entry name" value="ENTEROBACTIN BIOSYNTHESIS PROTEIN YBDZ"/>
    <property type="match status" value="1"/>
</dbReference>
<protein>
    <submittedName>
        <fullName evidence="2">MbtH protein</fullName>
    </submittedName>
</protein>
<dbReference type="RefSeq" id="WP_007502318.1">
    <property type="nucleotide sequence ID" value="NZ_AGBF01000180.1"/>
</dbReference>
<keyword evidence="3" id="KW-1185">Reference proteome</keyword>
<evidence type="ECO:0000313" key="3">
    <source>
        <dbReference type="Proteomes" id="UP000004217"/>
    </source>
</evidence>
<dbReference type="SMART" id="SM00923">
    <property type="entry name" value="MbtH"/>
    <property type="match status" value="1"/>
</dbReference>
<gene>
    <name evidence="2" type="ORF">SZN_30327</name>
</gene>
<dbReference type="PANTHER" id="PTHR38444:SF1">
    <property type="entry name" value="ENTEROBACTIN BIOSYNTHESIS PROTEIN YBDZ"/>
    <property type="match status" value="1"/>
</dbReference>
<dbReference type="InterPro" id="IPR037407">
    <property type="entry name" value="MLP_fam"/>
</dbReference>
<dbReference type="Proteomes" id="UP000004217">
    <property type="component" value="Unassembled WGS sequence"/>
</dbReference>
<proteinExistence type="predicted"/>
<dbReference type="PATRIC" id="fig|700597.3.peg.5948"/>